<keyword evidence="2" id="KW-1185">Reference proteome</keyword>
<evidence type="ECO:0000313" key="1">
    <source>
        <dbReference type="EnsemblMetazoa" id="GBRI015096-PA"/>
    </source>
</evidence>
<accession>A0A1A9WD18</accession>
<dbReference type="Proteomes" id="UP000091820">
    <property type="component" value="Unassembled WGS sequence"/>
</dbReference>
<dbReference type="AlphaFoldDB" id="A0A1A9WD18"/>
<organism evidence="1 2">
    <name type="scientific">Glossina brevipalpis</name>
    <dbReference type="NCBI Taxonomy" id="37001"/>
    <lineage>
        <taxon>Eukaryota</taxon>
        <taxon>Metazoa</taxon>
        <taxon>Ecdysozoa</taxon>
        <taxon>Arthropoda</taxon>
        <taxon>Hexapoda</taxon>
        <taxon>Insecta</taxon>
        <taxon>Pterygota</taxon>
        <taxon>Neoptera</taxon>
        <taxon>Endopterygota</taxon>
        <taxon>Diptera</taxon>
        <taxon>Brachycera</taxon>
        <taxon>Muscomorpha</taxon>
        <taxon>Hippoboscoidea</taxon>
        <taxon>Glossinidae</taxon>
        <taxon>Glossina</taxon>
    </lineage>
</organism>
<evidence type="ECO:0000313" key="2">
    <source>
        <dbReference type="Proteomes" id="UP000091820"/>
    </source>
</evidence>
<reference evidence="2" key="1">
    <citation type="submission" date="2014-03" db="EMBL/GenBank/DDBJ databases">
        <authorList>
            <person name="Aksoy S."/>
            <person name="Warren W."/>
            <person name="Wilson R.K."/>
        </authorList>
    </citation>
    <scope>NUCLEOTIDE SEQUENCE [LARGE SCALE GENOMIC DNA]</scope>
    <source>
        <strain evidence="2">IAEA</strain>
    </source>
</reference>
<sequence>MQYKIVYKPYQSGVAPAVAVRPLLAAANGSWAPVTLLHCATLHRHRAPAVALLAPSNGRCRP</sequence>
<reference evidence="1" key="2">
    <citation type="submission" date="2020-05" db="UniProtKB">
        <authorList>
            <consortium name="EnsemblMetazoa"/>
        </authorList>
    </citation>
    <scope>IDENTIFICATION</scope>
    <source>
        <strain evidence="1">IAEA</strain>
    </source>
</reference>
<dbReference type="EnsemblMetazoa" id="GBRI015096-RA">
    <property type="protein sequence ID" value="GBRI015096-PA"/>
    <property type="gene ID" value="GBRI015096"/>
</dbReference>
<protein>
    <submittedName>
        <fullName evidence="1">Uncharacterized protein</fullName>
    </submittedName>
</protein>
<name>A0A1A9WD18_9MUSC</name>
<dbReference type="VEuPathDB" id="VectorBase:GBRI015096"/>
<proteinExistence type="predicted"/>